<evidence type="ECO:0000259" key="3">
    <source>
        <dbReference type="Pfam" id="PF18962"/>
    </source>
</evidence>
<keyword evidence="1 2" id="KW-0732">Signal</keyword>
<organism evidence="4 5">
    <name type="scientific">Croceibacter atlanticus (strain ATCC BAA-628 / JCM 21780 / CIP 108009 / IAM 15332 / KCTC 12090 / HTCC2559)</name>
    <dbReference type="NCBI Taxonomy" id="216432"/>
    <lineage>
        <taxon>Bacteria</taxon>
        <taxon>Pseudomonadati</taxon>
        <taxon>Bacteroidota</taxon>
        <taxon>Flavobacteriia</taxon>
        <taxon>Flavobacteriales</taxon>
        <taxon>Flavobacteriaceae</taxon>
        <taxon>Croceibacter</taxon>
    </lineage>
</organism>
<dbReference type="AlphaFoldDB" id="A3U9M3"/>
<dbReference type="GeneID" id="89453885"/>
<dbReference type="RefSeq" id="WP_013187892.1">
    <property type="nucleotide sequence ID" value="NC_014230.1"/>
</dbReference>
<dbReference type="OrthoDB" id="1652165at2"/>
<protein>
    <submittedName>
        <fullName evidence="4">Putative membrane-anchored cell surface protein</fullName>
    </submittedName>
</protein>
<sequence length="827" mass="87691">MKTILQKHNLILALIVCFGATISSFGQSNVYTINYGTTGGFNHNNANPPASGPQTFSGSNYVLGYDTTPVTDSSDNFFESDGTQIVCRDFGGAAYFYTDNIDVTGFIDVTIQGIAETVGSSVFNGTGEQFQWSYTLDNGAPVNGPALTADGSLNSPNTWQNIDVSSVSTLVIRFDFNINGGGDGFDFTQLMVTGTPSTPAADYVYVDDTTGWVPNDPSDAGNPSDASNSVLVQAGTATTAGDFSADTVTIDSGATLNAQGITVVTGITNSGSVTISGVLVAPSATIITGNDFTFKNTSMSTGVIGLTNAATFTGNVTVERFIPQSNRAYRLLASPLKNTGTINTNWQEAQPITDNGFGIHITGTGGASNGFDATSLNNPSMYIVNEQAAPAAYVAVTSTTMGDGSAEEDGVLKHGIGYLTLVRGNRSTDLTNNDATVSDVTLRTTGVVHTGDYVVTASNLNPDPDGSILVGNPYQAPVDMDAVLNNPGTTDIQTDAYHVYDPTLGDNGAFVTVTFGNVIANDINSLSFPLTDTDAMASNSSANRFLQPGQSAFVNTDTPLVGSPTPAMTFTEVNKVTDEVNTDIFFTSNTTSDKFISIALYDLEAFTNNETPRDGSLIRFNDNYNSSFDNLDASKAGNLDENLGTLSEGNLLSIDSRALPVEGDEISLSISNYKKTDYTLQFRISDFENTTAYLVDNYLGTQTMLTNSNETLVQFSVDSDEPQSLSDDRFEIIFTQNVLGVDTFNESLLTVFPNPVSNGQLTLNLVNGNLRDANIEIYNMLGQKVLSENVSTSTQQTTINTSKLNSGVYIVNATIAGNTISKRIIIK</sequence>
<gene>
    <name evidence="4" type="ordered locus">CA2559_10753</name>
</gene>
<dbReference type="Pfam" id="PF18962">
    <property type="entry name" value="Por_Secre_tail"/>
    <property type="match status" value="1"/>
</dbReference>
<dbReference type="InterPro" id="IPR026444">
    <property type="entry name" value="Secre_tail"/>
</dbReference>
<feature type="domain" description="Secretion system C-terminal sorting" evidence="3">
    <location>
        <begin position="751"/>
        <end position="826"/>
    </location>
</feature>
<dbReference type="KEGG" id="cat:CA2559_10753"/>
<reference evidence="4 5" key="1">
    <citation type="journal article" date="2010" name="J. Bacteriol.">
        <title>The complete genome sequence of Croceibacter atlanticus HTCC2559T.</title>
        <authorList>
            <person name="Oh H.M."/>
            <person name="Kang I."/>
            <person name="Ferriera S."/>
            <person name="Giovannoni S.J."/>
            <person name="Cho J.C."/>
        </authorList>
    </citation>
    <scope>NUCLEOTIDE SEQUENCE [LARGE SCALE GENOMIC DNA]</scope>
    <source>
        <strain evidence="5">ATCC BAA-628 / HTCC2559 / KCTC 12090</strain>
    </source>
</reference>
<dbReference type="STRING" id="216432.CA2559_10753"/>
<keyword evidence="5" id="KW-1185">Reference proteome</keyword>
<evidence type="ECO:0000256" key="1">
    <source>
        <dbReference type="ARBA" id="ARBA00022729"/>
    </source>
</evidence>
<evidence type="ECO:0000313" key="5">
    <source>
        <dbReference type="Proteomes" id="UP000002297"/>
    </source>
</evidence>
<evidence type="ECO:0000313" key="4">
    <source>
        <dbReference type="EMBL" id="EAP86509.1"/>
    </source>
</evidence>
<accession>A3U9M3</accession>
<feature type="chain" id="PRO_5002659100" evidence="2">
    <location>
        <begin position="29"/>
        <end position="827"/>
    </location>
</feature>
<feature type="signal peptide" evidence="2">
    <location>
        <begin position="1"/>
        <end position="28"/>
    </location>
</feature>
<dbReference type="eggNOG" id="COG3342">
    <property type="taxonomic scope" value="Bacteria"/>
</dbReference>
<name>A3U9M3_CROAH</name>
<dbReference type="NCBIfam" id="TIGR04183">
    <property type="entry name" value="Por_Secre_tail"/>
    <property type="match status" value="1"/>
</dbReference>
<dbReference type="HOGENOM" id="CLU_342480_0_0_10"/>
<evidence type="ECO:0000256" key="2">
    <source>
        <dbReference type="SAM" id="SignalP"/>
    </source>
</evidence>
<dbReference type="EMBL" id="CP002046">
    <property type="protein sequence ID" value="EAP86509.1"/>
    <property type="molecule type" value="Genomic_DNA"/>
</dbReference>
<proteinExistence type="predicted"/>
<dbReference type="Proteomes" id="UP000002297">
    <property type="component" value="Chromosome"/>
</dbReference>